<dbReference type="GO" id="GO:0032993">
    <property type="term" value="C:protein-DNA complex"/>
    <property type="evidence" value="ECO:0007669"/>
    <property type="project" value="TreeGrafter"/>
</dbReference>
<keyword evidence="3" id="KW-0238">DNA-binding</keyword>
<dbReference type="Gene3D" id="3.40.190.290">
    <property type="match status" value="1"/>
</dbReference>
<dbReference type="PROSITE" id="PS50931">
    <property type="entry name" value="HTH_LYSR"/>
    <property type="match status" value="1"/>
</dbReference>
<sequence length="315" mass="35395">MEIDEELTLKKIQIFLAFMRCGNLSKAAVEMQISNVSVHKALHSLENALRCPLFKNEGRNLIPLKSAYVLEENSKKIVQDIVTTVNKTREAAGFAAKIFHLGSLYSLTVTTLPSIISGVKLRRGELDIQLLLSSNIDLIKKLKETELDAIIVALNETTSGQEFEHLPMFEDEIFLAVHKDSKYVGYDEIDLSQLKDETFLTLAKGFATRSDSDIVFEKANIDPKVFLQVSDIFTLISMVNSGVGFALLPGRISSIYESSVKLIRLKREYQIKQEIGLVFLKSKERDPNLLALIAECRMFTQKYNALNAKKGNSPF</sequence>
<evidence type="ECO:0000313" key="7">
    <source>
        <dbReference type="Proteomes" id="UP000243661"/>
    </source>
</evidence>
<dbReference type="PANTHER" id="PTHR30346">
    <property type="entry name" value="TRANSCRIPTIONAL DUAL REGULATOR HCAR-RELATED"/>
    <property type="match status" value="1"/>
</dbReference>
<name>A0A1C4GYV9_9GAMM</name>
<dbReference type="InterPro" id="IPR005119">
    <property type="entry name" value="LysR_subst-bd"/>
</dbReference>
<dbReference type="Pfam" id="PF00126">
    <property type="entry name" value="HTH_1"/>
    <property type="match status" value="1"/>
</dbReference>
<evidence type="ECO:0000256" key="1">
    <source>
        <dbReference type="ARBA" id="ARBA00009437"/>
    </source>
</evidence>
<protein>
    <submittedName>
        <fullName evidence="6">LysR family transcriptional regulator, malonate utilization transcriptional regulator</fullName>
    </submittedName>
</protein>
<dbReference type="Pfam" id="PF03466">
    <property type="entry name" value="LysR_substrate"/>
    <property type="match status" value="1"/>
</dbReference>
<dbReference type="PANTHER" id="PTHR30346:SF0">
    <property type="entry name" value="HCA OPERON TRANSCRIPTIONAL ACTIVATOR HCAR"/>
    <property type="match status" value="1"/>
</dbReference>
<organism evidence="6 7">
    <name type="scientific">Acinetobacter albensis</name>
    <dbReference type="NCBI Taxonomy" id="1673609"/>
    <lineage>
        <taxon>Bacteria</taxon>
        <taxon>Pseudomonadati</taxon>
        <taxon>Pseudomonadota</taxon>
        <taxon>Gammaproteobacteria</taxon>
        <taxon>Moraxellales</taxon>
        <taxon>Moraxellaceae</taxon>
        <taxon>Acinetobacter</taxon>
    </lineage>
</organism>
<keyword evidence="2" id="KW-0805">Transcription regulation</keyword>
<evidence type="ECO:0000259" key="5">
    <source>
        <dbReference type="PROSITE" id="PS50931"/>
    </source>
</evidence>
<dbReference type="GO" id="GO:0003677">
    <property type="term" value="F:DNA binding"/>
    <property type="evidence" value="ECO:0007669"/>
    <property type="project" value="UniProtKB-KW"/>
</dbReference>
<reference evidence="6 7" key="1">
    <citation type="submission" date="2016-08" db="EMBL/GenBank/DDBJ databases">
        <authorList>
            <person name="Seilhamer J.J."/>
        </authorList>
    </citation>
    <scope>NUCLEOTIDE SEQUENCE [LARGE SCALE GENOMIC DNA]</scope>
    <source>
        <strain evidence="6 7">ANC 4874</strain>
    </source>
</reference>
<evidence type="ECO:0000313" key="6">
    <source>
        <dbReference type="EMBL" id="SCC73195.1"/>
    </source>
</evidence>
<keyword evidence="4" id="KW-0804">Transcription</keyword>
<dbReference type="OrthoDB" id="6085485at2"/>
<evidence type="ECO:0000256" key="3">
    <source>
        <dbReference type="ARBA" id="ARBA00023125"/>
    </source>
</evidence>
<dbReference type="InterPro" id="IPR000847">
    <property type="entry name" value="LysR_HTH_N"/>
</dbReference>
<dbReference type="AlphaFoldDB" id="A0A1C4GYV9"/>
<evidence type="ECO:0000256" key="4">
    <source>
        <dbReference type="ARBA" id="ARBA00023163"/>
    </source>
</evidence>
<dbReference type="SUPFAM" id="SSF53850">
    <property type="entry name" value="Periplasmic binding protein-like II"/>
    <property type="match status" value="1"/>
</dbReference>
<dbReference type="InterPro" id="IPR036388">
    <property type="entry name" value="WH-like_DNA-bd_sf"/>
</dbReference>
<dbReference type="GO" id="GO:0003700">
    <property type="term" value="F:DNA-binding transcription factor activity"/>
    <property type="evidence" value="ECO:0007669"/>
    <property type="project" value="InterPro"/>
</dbReference>
<dbReference type="Proteomes" id="UP000243661">
    <property type="component" value="Unassembled WGS sequence"/>
</dbReference>
<dbReference type="Gene3D" id="1.10.10.10">
    <property type="entry name" value="Winged helix-like DNA-binding domain superfamily/Winged helix DNA-binding domain"/>
    <property type="match status" value="1"/>
</dbReference>
<dbReference type="EMBL" id="FMBK01000016">
    <property type="protein sequence ID" value="SCC73195.1"/>
    <property type="molecule type" value="Genomic_DNA"/>
</dbReference>
<accession>A0A1C4GYV9</accession>
<dbReference type="SUPFAM" id="SSF46785">
    <property type="entry name" value="Winged helix' DNA-binding domain"/>
    <property type="match status" value="1"/>
</dbReference>
<feature type="domain" description="HTH lysR-type" evidence="5">
    <location>
        <begin position="7"/>
        <end position="64"/>
    </location>
</feature>
<evidence type="ECO:0000256" key="2">
    <source>
        <dbReference type="ARBA" id="ARBA00023015"/>
    </source>
</evidence>
<dbReference type="InterPro" id="IPR036390">
    <property type="entry name" value="WH_DNA-bd_sf"/>
</dbReference>
<dbReference type="RefSeq" id="WP_092721036.1">
    <property type="nucleotide sequence ID" value="NZ_FMBK01000016.1"/>
</dbReference>
<comment type="similarity">
    <text evidence="1">Belongs to the LysR transcriptional regulatory family.</text>
</comment>
<proteinExistence type="inferred from homology"/>
<gene>
    <name evidence="6" type="ORF">GA0116959_11650</name>
</gene>